<dbReference type="RefSeq" id="WP_043117430.1">
    <property type="nucleotide sequence ID" value="NZ_JRAA01000002.1"/>
</dbReference>
<protein>
    <recommendedName>
        <fullName evidence="4">Nitrogen fixation protein FixH</fullName>
    </recommendedName>
</protein>
<dbReference type="OrthoDB" id="5295180at2"/>
<gene>
    <name evidence="2" type="ORF">JV46_10210</name>
</gene>
<feature type="transmembrane region" description="Helical" evidence="1">
    <location>
        <begin position="13"/>
        <end position="37"/>
    </location>
</feature>
<dbReference type="InterPro" id="IPR008620">
    <property type="entry name" value="FixH"/>
</dbReference>
<dbReference type="PATRIC" id="fig|2340.3.peg.1842"/>
<comment type="caution">
    <text evidence="2">The sequence shown here is derived from an EMBL/GenBank/DDBJ whole genome shotgun (WGS) entry which is preliminary data.</text>
</comment>
<evidence type="ECO:0000256" key="1">
    <source>
        <dbReference type="SAM" id="Phobius"/>
    </source>
</evidence>
<dbReference type="STRING" id="2340.JV46_10210"/>
<keyword evidence="1" id="KW-1133">Transmembrane helix</keyword>
<evidence type="ECO:0000313" key="3">
    <source>
        <dbReference type="Proteomes" id="UP000030856"/>
    </source>
</evidence>
<dbReference type="Pfam" id="PF05751">
    <property type="entry name" value="FixH"/>
    <property type="match status" value="1"/>
</dbReference>
<evidence type="ECO:0000313" key="2">
    <source>
        <dbReference type="EMBL" id="KHF25215.1"/>
    </source>
</evidence>
<proteinExistence type="predicted"/>
<evidence type="ECO:0008006" key="4">
    <source>
        <dbReference type="Google" id="ProtNLM"/>
    </source>
</evidence>
<dbReference type="Proteomes" id="UP000030856">
    <property type="component" value="Unassembled WGS sequence"/>
</dbReference>
<keyword evidence="1" id="KW-0472">Membrane</keyword>
<name>A0A0B0H7X8_SOVGS</name>
<dbReference type="eggNOG" id="COG3198">
    <property type="taxonomic scope" value="Bacteria"/>
</dbReference>
<accession>A0A0B0H7X8</accession>
<organism evidence="2 3">
    <name type="scientific">Solemya velum gill symbiont</name>
    <dbReference type="NCBI Taxonomy" id="2340"/>
    <lineage>
        <taxon>Bacteria</taxon>
        <taxon>Pseudomonadati</taxon>
        <taxon>Pseudomonadota</taxon>
        <taxon>Gammaproteobacteria</taxon>
        <taxon>sulfur-oxidizing symbionts</taxon>
    </lineage>
</organism>
<reference evidence="2 3" key="1">
    <citation type="journal article" date="2014" name="BMC Genomics">
        <title>The genome of the intracellular bacterium of the coastal bivalve, Solemya velum: a blueprint for thriving in and out of symbiosis.</title>
        <authorList>
            <person name="Dmytrenko O."/>
            <person name="Russell S.L."/>
            <person name="Loo W.T."/>
            <person name="Fontanez K.M."/>
            <person name="Liao L."/>
            <person name="Roeselers G."/>
            <person name="Sharma R."/>
            <person name="Stewart F.J."/>
            <person name="Newton I.L."/>
            <person name="Woyke T."/>
            <person name="Wu D."/>
            <person name="Lang J.M."/>
            <person name="Eisen J.A."/>
            <person name="Cavanaugh C.M."/>
        </authorList>
    </citation>
    <scope>NUCLEOTIDE SEQUENCE [LARGE SCALE GENOMIC DNA]</scope>
    <source>
        <strain evidence="2 3">WH</strain>
    </source>
</reference>
<keyword evidence="3" id="KW-1185">Reference proteome</keyword>
<keyword evidence="1" id="KW-0812">Transmembrane</keyword>
<dbReference type="EMBL" id="JRAA01000002">
    <property type="protein sequence ID" value="KHF25215.1"/>
    <property type="molecule type" value="Genomic_DNA"/>
</dbReference>
<sequence length="164" mass="18800">MTQEDTKPWYRQFWPWFIISLPAGTVVAALITVYIAVDGADPLVTDDYYKEGLAINLDKSRLKRAAELNIAVRMNLAESNVELQFAPQAIAPQQLRLDLSHPTKAEFDMHILLLQEADGIYRGSYGEVQEGINWHLSLYPDDREWGLQSRWSPSSNVNWIELRP</sequence>
<dbReference type="AlphaFoldDB" id="A0A0B0H7X8"/>